<feature type="binding site" evidence="13">
    <location>
        <position position="453"/>
    </location>
    <ligand>
        <name>Zn(2+)</name>
        <dbReference type="ChEBI" id="CHEBI:29105"/>
        <label>1</label>
    </ligand>
</feature>
<dbReference type="CDD" id="cd04278">
    <property type="entry name" value="ZnMc_MMP"/>
    <property type="match status" value="2"/>
</dbReference>
<evidence type="ECO:0000256" key="14">
    <source>
        <dbReference type="PIRSR" id="PIRSR621190-5"/>
    </source>
</evidence>
<reference evidence="18" key="1">
    <citation type="journal article" date="2019" name="Gigascience">
        <title>De novo genome assembly of the endangered Acer yangbiense, a plant species with extremely small populations endemic to Yunnan Province, China.</title>
        <authorList>
            <person name="Yang J."/>
            <person name="Wariss H.M."/>
            <person name="Tao L."/>
            <person name="Zhang R."/>
            <person name="Yun Q."/>
            <person name="Hollingsworth P."/>
            <person name="Dao Z."/>
            <person name="Luo G."/>
            <person name="Guo H."/>
            <person name="Ma Y."/>
            <person name="Sun W."/>
        </authorList>
    </citation>
    <scope>NUCLEOTIDE SEQUENCE [LARGE SCALE GENOMIC DNA]</scope>
    <source>
        <strain evidence="18">cv. Malutang</strain>
    </source>
</reference>
<dbReference type="InterPro" id="IPR006026">
    <property type="entry name" value="Peptidase_Metallo"/>
</dbReference>
<evidence type="ECO:0000313" key="18">
    <source>
        <dbReference type="Proteomes" id="UP000323000"/>
    </source>
</evidence>
<protein>
    <recommendedName>
        <fullName evidence="16">Peptidase metallopeptidase domain-containing protein</fullName>
    </recommendedName>
</protein>
<dbReference type="EMBL" id="VAHF01000007">
    <property type="protein sequence ID" value="TXG59183.1"/>
    <property type="molecule type" value="Genomic_DNA"/>
</dbReference>
<feature type="binding site" evidence="13">
    <location>
        <position position="476"/>
    </location>
    <ligand>
        <name>Zn(2+)</name>
        <dbReference type="ChEBI" id="CHEBI:29105"/>
        <label>1</label>
    </ligand>
</feature>
<dbReference type="InterPro" id="IPR036365">
    <property type="entry name" value="PGBD-like_sf"/>
</dbReference>
<feature type="chain" id="PRO_5022853729" description="Peptidase metallopeptidase domain-containing protein" evidence="15">
    <location>
        <begin position="29"/>
        <end position="546"/>
    </location>
</feature>
<dbReference type="Gene3D" id="3.40.390.10">
    <property type="entry name" value="Collagenase (Catalytic Domain)"/>
    <property type="match status" value="2"/>
</dbReference>
<dbReference type="PANTHER" id="PTHR10201:SF213">
    <property type="entry name" value="METALLOENDOPROTEINASE 2-MMP-LIKE"/>
    <property type="match status" value="1"/>
</dbReference>
<evidence type="ECO:0000256" key="1">
    <source>
        <dbReference type="ARBA" id="ARBA00004471"/>
    </source>
</evidence>
<dbReference type="GO" id="GO:0031012">
    <property type="term" value="C:extracellular matrix"/>
    <property type="evidence" value="ECO:0007669"/>
    <property type="project" value="InterPro"/>
</dbReference>
<dbReference type="InterPro" id="IPR021190">
    <property type="entry name" value="Pept_M10A"/>
</dbReference>
<dbReference type="GO" id="GO:0008270">
    <property type="term" value="F:zinc ion binding"/>
    <property type="evidence" value="ECO:0007669"/>
    <property type="project" value="InterPro"/>
</dbReference>
<dbReference type="InterPro" id="IPR033739">
    <property type="entry name" value="M10A_MMP"/>
</dbReference>
<dbReference type="InterPro" id="IPR002477">
    <property type="entry name" value="Peptidoglycan-bd-like"/>
</dbReference>
<proteinExistence type="inferred from homology"/>
<feature type="active site" evidence="12">
    <location>
        <position position="503"/>
    </location>
</feature>
<keyword evidence="6 15" id="KW-0732">Signal</keyword>
<evidence type="ECO:0000256" key="9">
    <source>
        <dbReference type="ARBA" id="ARBA00023049"/>
    </source>
</evidence>
<comment type="cofactor">
    <cofactor evidence="13">
        <name>Zn(2+)</name>
        <dbReference type="ChEBI" id="CHEBI:29105"/>
    </cofactor>
    <text evidence="13">Binds 2 Zn(2+) ions per subunit.</text>
</comment>
<keyword evidence="8 13" id="KW-0862">Zinc</keyword>
<keyword evidence="5 13" id="KW-0479">Metal-binding</keyword>
<feature type="binding site" evidence="13">
    <location>
        <position position="512"/>
    </location>
    <ligand>
        <name>Zn(2+)</name>
        <dbReference type="ChEBI" id="CHEBI:29105"/>
        <label>2</label>
        <note>catalytic</note>
    </ligand>
</feature>
<dbReference type="SUPFAM" id="SSF47090">
    <property type="entry name" value="PGBD-like"/>
    <property type="match status" value="2"/>
</dbReference>
<dbReference type="InterPro" id="IPR001818">
    <property type="entry name" value="Pept_M10_metallopeptidase"/>
</dbReference>
<dbReference type="FunFam" id="3.40.390.10:FF:000018">
    <property type="entry name" value="Metalloendoproteinase 1"/>
    <property type="match status" value="1"/>
</dbReference>
<feature type="binding site" description="in inhibited form" evidence="13">
    <location>
        <position position="349"/>
    </location>
    <ligand>
        <name>Zn(2+)</name>
        <dbReference type="ChEBI" id="CHEBI:29105"/>
        <label>2</label>
        <note>catalytic</note>
    </ligand>
</feature>
<keyword evidence="18" id="KW-1185">Reference proteome</keyword>
<evidence type="ECO:0000256" key="7">
    <source>
        <dbReference type="ARBA" id="ARBA00022801"/>
    </source>
</evidence>
<gene>
    <name evidence="17" type="ORF">EZV62_017012</name>
</gene>
<keyword evidence="10" id="KW-0865">Zymogen</keyword>
<feature type="binding site" evidence="13">
    <location>
        <position position="481"/>
    </location>
    <ligand>
        <name>Ca(2+)</name>
        <dbReference type="ChEBI" id="CHEBI:29108"/>
        <label>3</label>
    </ligand>
</feature>
<keyword evidence="4" id="KW-0645">Protease</keyword>
<feature type="domain" description="Peptidase metallopeptidase" evidence="16">
    <location>
        <begin position="110"/>
        <end position="274"/>
    </location>
</feature>
<keyword evidence="3" id="KW-0472">Membrane</keyword>
<dbReference type="GO" id="GO:0030574">
    <property type="term" value="P:collagen catabolic process"/>
    <property type="evidence" value="ECO:0007669"/>
    <property type="project" value="TreeGrafter"/>
</dbReference>
<feature type="binding site" evidence="13">
    <location>
        <position position="459"/>
    </location>
    <ligand>
        <name>Ca(2+)</name>
        <dbReference type="ChEBI" id="CHEBI:29108"/>
        <label>3</label>
    </ligand>
</feature>
<keyword evidence="3" id="KW-0449">Lipoprotein</keyword>
<evidence type="ECO:0000256" key="8">
    <source>
        <dbReference type="ARBA" id="ARBA00022833"/>
    </source>
</evidence>
<feature type="short sequence motif" description="Cysteine switch" evidence="14">
    <location>
        <begin position="347"/>
        <end position="381"/>
    </location>
</feature>
<keyword evidence="9" id="KW-0482">Metalloprotease</keyword>
<name>A0A5C7HQ36_9ROSI</name>
<dbReference type="OrthoDB" id="406838at2759"/>
<evidence type="ECO:0000256" key="11">
    <source>
        <dbReference type="ARBA" id="ARBA00023180"/>
    </source>
</evidence>
<keyword evidence="11" id="KW-0325">Glycoprotein</keyword>
<feature type="binding site" evidence="13">
    <location>
        <position position="520"/>
    </location>
    <ligand>
        <name>Zn(2+)</name>
        <dbReference type="ChEBI" id="CHEBI:29105"/>
        <label>2</label>
        <note>catalytic</note>
    </ligand>
</feature>
<feature type="binding site" evidence="13">
    <location>
        <position position="506"/>
    </location>
    <ligand>
        <name>Zn(2+)</name>
        <dbReference type="ChEBI" id="CHEBI:29105"/>
        <label>2</label>
        <note>catalytic</note>
    </ligand>
</feature>
<evidence type="ECO:0000256" key="3">
    <source>
        <dbReference type="ARBA" id="ARBA00022622"/>
    </source>
</evidence>
<dbReference type="GO" id="GO:0005886">
    <property type="term" value="C:plasma membrane"/>
    <property type="evidence" value="ECO:0007669"/>
    <property type="project" value="UniProtKB-SubCell"/>
</dbReference>
<evidence type="ECO:0000256" key="2">
    <source>
        <dbReference type="ARBA" id="ARBA00009614"/>
    </source>
</evidence>
<comment type="cofactor">
    <cofactor evidence="13">
        <name>Ca(2+)</name>
        <dbReference type="ChEBI" id="CHEBI:29108"/>
    </cofactor>
    <text evidence="13">Can bind about 5 Ca(2+) ions per subunit.</text>
</comment>
<evidence type="ECO:0000256" key="13">
    <source>
        <dbReference type="PIRSR" id="PIRSR621190-2"/>
    </source>
</evidence>
<dbReference type="GO" id="GO:0006508">
    <property type="term" value="P:proteolysis"/>
    <property type="evidence" value="ECO:0007669"/>
    <property type="project" value="UniProtKB-KW"/>
</dbReference>
<dbReference type="SMART" id="SM00235">
    <property type="entry name" value="ZnMc"/>
    <property type="match status" value="2"/>
</dbReference>
<dbReference type="GO" id="GO:0004222">
    <property type="term" value="F:metalloendopeptidase activity"/>
    <property type="evidence" value="ECO:0007669"/>
    <property type="project" value="InterPro"/>
</dbReference>
<comment type="similarity">
    <text evidence="2">Belongs to the peptidase M10A family. Matrix metalloproteinases (MMPs) subfamily.</text>
</comment>
<evidence type="ECO:0000313" key="17">
    <source>
        <dbReference type="EMBL" id="TXG59183.1"/>
    </source>
</evidence>
<feature type="binding site" evidence="13">
    <location>
        <position position="502"/>
    </location>
    <ligand>
        <name>Zn(2+)</name>
        <dbReference type="ChEBI" id="CHEBI:29105"/>
        <label>2</label>
        <note>catalytic</note>
    </ligand>
</feature>
<evidence type="ECO:0000256" key="4">
    <source>
        <dbReference type="ARBA" id="ARBA00022670"/>
    </source>
</evidence>
<evidence type="ECO:0000256" key="5">
    <source>
        <dbReference type="ARBA" id="ARBA00022723"/>
    </source>
</evidence>
<accession>A0A5C7HQ36</accession>
<feature type="binding site" evidence="13">
    <location>
        <position position="466"/>
    </location>
    <ligand>
        <name>Zn(2+)</name>
        <dbReference type="ChEBI" id="CHEBI:29105"/>
        <label>1</label>
    </ligand>
</feature>
<evidence type="ECO:0000256" key="10">
    <source>
        <dbReference type="ARBA" id="ARBA00023145"/>
    </source>
</evidence>
<feature type="domain" description="Peptidase metallopeptidase" evidence="16">
    <location>
        <begin position="389"/>
        <end position="546"/>
    </location>
</feature>
<feature type="binding site" evidence="13">
    <location>
        <position position="478"/>
    </location>
    <ligand>
        <name>Ca(2+)</name>
        <dbReference type="ChEBI" id="CHEBI:29108"/>
        <label>3</label>
    </ligand>
</feature>
<evidence type="ECO:0000256" key="15">
    <source>
        <dbReference type="SAM" id="SignalP"/>
    </source>
</evidence>
<dbReference type="Pfam" id="PF01471">
    <property type="entry name" value="PG_binding_1"/>
    <property type="match status" value="2"/>
</dbReference>
<feature type="signal peptide" evidence="15">
    <location>
        <begin position="1"/>
        <end position="28"/>
    </location>
</feature>
<organism evidence="17 18">
    <name type="scientific">Acer yangbiense</name>
    <dbReference type="NCBI Taxonomy" id="1000413"/>
    <lineage>
        <taxon>Eukaryota</taxon>
        <taxon>Viridiplantae</taxon>
        <taxon>Streptophyta</taxon>
        <taxon>Embryophyta</taxon>
        <taxon>Tracheophyta</taxon>
        <taxon>Spermatophyta</taxon>
        <taxon>Magnoliopsida</taxon>
        <taxon>eudicotyledons</taxon>
        <taxon>Gunneridae</taxon>
        <taxon>Pentapetalae</taxon>
        <taxon>rosids</taxon>
        <taxon>malvids</taxon>
        <taxon>Sapindales</taxon>
        <taxon>Sapindaceae</taxon>
        <taxon>Hippocastanoideae</taxon>
        <taxon>Acereae</taxon>
        <taxon>Acer</taxon>
    </lineage>
</organism>
<evidence type="ECO:0000256" key="12">
    <source>
        <dbReference type="PIRSR" id="PIRSR621190-1"/>
    </source>
</evidence>
<dbReference type="PANTHER" id="PTHR10201">
    <property type="entry name" value="MATRIX METALLOPROTEINASE"/>
    <property type="match status" value="1"/>
</dbReference>
<dbReference type="InterPro" id="IPR024079">
    <property type="entry name" value="MetalloPept_cat_dom_sf"/>
</dbReference>
<keyword evidence="7" id="KW-0378">Hydrolase</keyword>
<keyword evidence="13" id="KW-0106">Calcium</keyword>
<dbReference type="GO" id="GO:0098552">
    <property type="term" value="C:side of membrane"/>
    <property type="evidence" value="ECO:0007669"/>
    <property type="project" value="UniProtKB-KW"/>
</dbReference>
<feature type="binding site" evidence="13">
    <location>
        <position position="458"/>
    </location>
    <ligand>
        <name>Ca(2+)</name>
        <dbReference type="ChEBI" id="CHEBI:29108"/>
        <label>3</label>
    </ligand>
</feature>
<sequence>MAFKSFSLFSALALLVLLSLLSAHSVSSADTNNEKKSPVEFLKHLQGCHKVDKVKGILQLKKYLHRFGYLDYKNSKNRTNENDDDFDELLESAVKTYQLNFHVNSTGVLDRKTLSKMAMPRCRYCTRGEAMEPVAKAFRTWQGNTQFTFSRVTDSTNAYIKIGFGSRDHGDGFSFDGPSQTIAHAFAPTDGRFHYDADEQWAAGATPGSNSFDLETVALHEIGHLLGLGQSQVQGAIMFPSISTGVTKGLHQDDIQADSTKKKSPVEFLKHLQGCHKGDKVKGVLQLKKYLHKFGYLDYKNSKNRTHENDDHFDELLESAIKTYQLNFNVNSTGVLDRKTLSKMAMPRCGVADIVNGTNYMKSGEKDHLHHHGPGSPFHTVAHYSFFPGRPIWPSSQTQLTYAFLLGTRGDAMEPVARAFRTWQGNTHFTFSRVEDSTNANLKIGFASGDHGDGFPFDGPGRVLAHAFAPTDGRLHYDADEQWAAGVARGSKSFDLETIALHEIGHLLGLGHSNVRGAIMYPSISSGVTKGLHQDDIRGIRVLYNK</sequence>
<dbReference type="Pfam" id="PF00413">
    <property type="entry name" value="Peptidase_M10"/>
    <property type="match status" value="2"/>
</dbReference>
<feature type="binding site" evidence="13">
    <location>
        <position position="451"/>
    </location>
    <ligand>
        <name>Zn(2+)</name>
        <dbReference type="ChEBI" id="CHEBI:29105"/>
        <label>1</label>
    </ligand>
</feature>
<dbReference type="PRINTS" id="PR00138">
    <property type="entry name" value="MATRIXIN"/>
</dbReference>
<evidence type="ECO:0000256" key="6">
    <source>
        <dbReference type="ARBA" id="ARBA00022729"/>
    </source>
</evidence>
<evidence type="ECO:0000259" key="16">
    <source>
        <dbReference type="SMART" id="SM00235"/>
    </source>
</evidence>
<dbReference type="SUPFAM" id="SSF55486">
    <property type="entry name" value="Metalloproteases ('zincins'), catalytic domain"/>
    <property type="match status" value="2"/>
</dbReference>
<keyword evidence="3" id="KW-0336">GPI-anchor</keyword>
<feature type="binding site" evidence="13">
    <location>
        <position position="481"/>
    </location>
    <ligand>
        <name>Ca(2+)</name>
        <dbReference type="ChEBI" id="CHEBI:29108"/>
        <label>1</label>
    </ligand>
</feature>
<dbReference type="Proteomes" id="UP000323000">
    <property type="component" value="Chromosome 7"/>
</dbReference>
<dbReference type="AlphaFoldDB" id="A0A5C7HQ36"/>
<comment type="subcellular location">
    <subcellularLocation>
        <location evidence="1">Cell membrane</location>
        <topology evidence="1">Lipid-anchor</topology>
        <topology evidence="1">GPI-anchor</topology>
        <orientation evidence="1">Extracellular side</orientation>
    </subcellularLocation>
</comment>
<comment type="caution">
    <text evidence="17">The sequence shown here is derived from an EMBL/GenBank/DDBJ whole genome shotgun (WGS) entry which is preliminary data.</text>
</comment>
<dbReference type="GO" id="GO:0030198">
    <property type="term" value="P:extracellular matrix organization"/>
    <property type="evidence" value="ECO:0007669"/>
    <property type="project" value="TreeGrafter"/>
</dbReference>